<name>A0ABQ9HSM1_9NEOP</name>
<accession>A0ABQ9HSM1</accession>
<dbReference type="EMBL" id="JARBHB010000004">
    <property type="protein sequence ID" value="KAJ8887094.1"/>
    <property type="molecule type" value="Genomic_DNA"/>
</dbReference>
<evidence type="ECO:0000313" key="1">
    <source>
        <dbReference type="EMBL" id="KAJ8887094.1"/>
    </source>
</evidence>
<keyword evidence="2" id="KW-1185">Reference proteome</keyword>
<dbReference type="Proteomes" id="UP001159363">
    <property type="component" value="Chromosome X"/>
</dbReference>
<protein>
    <submittedName>
        <fullName evidence="1">Uncharacterized protein</fullName>
    </submittedName>
</protein>
<evidence type="ECO:0000313" key="2">
    <source>
        <dbReference type="Proteomes" id="UP001159363"/>
    </source>
</evidence>
<dbReference type="PANTHER" id="PTHR47331">
    <property type="entry name" value="PHD-TYPE DOMAIN-CONTAINING PROTEIN"/>
    <property type="match status" value="1"/>
</dbReference>
<gene>
    <name evidence="1" type="ORF">PR048_013309</name>
</gene>
<dbReference type="InterPro" id="IPR036397">
    <property type="entry name" value="RNaseH_sf"/>
</dbReference>
<proteinExistence type="predicted"/>
<sequence length="595" mass="66160">MQCHKMKINEYLNTPQCCSDYGYVKCKDKDSLHKCPKFLDSLVEERETFVRENGLCFSGLGSGHVVKWCKSSGFNALFLPKQTGLLPREPIRPRNQWSYLEGLKLADPKFDSPGNHTMPGGSLEIVETVFEWVLYQPVDTRQNNYCNCALCTIRKNPPISDIIRHDLTCKNPRGESNVKDLYVDILLSVPNSVSEAIKLQSELIKLLNIGGFELRQFNHCAGMDSITSLAMETFVANGVPMIQDHVESTQWCLVDSSDNPPNERNRFLSLATDVLHQMLFHWCLKEGKPVSAKSHIASLCPYCSYIPEEHKYPTLLPKPNELVEQIIWAALVTNLHAGLQLVQAIIQQRFCILDARNIIRQTVKKCVRCHFHKKKSAKQLVGDLPAVRVQPACPFLHCGLYYARPLNLHNCKGQVTCSDCGTTFVSSAREPKELFVLMNREDSEQAVGHLAKQQGISWHFNPLAAPHKGGLWGAGVKSMTYHLHCVIGSSRLTFKVVYTVLAFVEACLNSRPCTMTAGSTTSTALLATLVSSVSLLTQSVAVEAVGEGVELADLLVLMVWVKTATGDMRETCVQSGTIAILGMTEINCIVPLLLI</sequence>
<organism evidence="1 2">
    <name type="scientific">Dryococelus australis</name>
    <dbReference type="NCBI Taxonomy" id="614101"/>
    <lineage>
        <taxon>Eukaryota</taxon>
        <taxon>Metazoa</taxon>
        <taxon>Ecdysozoa</taxon>
        <taxon>Arthropoda</taxon>
        <taxon>Hexapoda</taxon>
        <taxon>Insecta</taxon>
        <taxon>Pterygota</taxon>
        <taxon>Neoptera</taxon>
        <taxon>Polyneoptera</taxon>
        <taxon>Phasmatodea</taxon>
        <taxon>Verophasmatodea</taxon>
        <taxon>Anareolatae</taxon>
        <taxon>Phasmatidae</taxon>
        <taxon>Eurycanthinae</taxon>
        <taxon>Dryococelus</taxon>
    </lineage>
</organism>
<comment type="caution">
    <text evidence="1">The sequence shown here is derived from an EMBL/GenBank/DDBJ whole genome shotgun (WGS) entry which is preliminary data.</text>
</comment>
<dbReference type="Gene3D" id="3.30.420.10">
    <property type="entry name" value="Ribonuclease H-like superfamily/Ribonuclease H"/>
    <property type="match status" value="1"/>
</dbReference>
<reference evidence="1 2" key="1">
    <citation type="submission" date="2023-02" db="EMBL/GenBank/DDBJ databases">
        <title>LHISI_Scaffold_Assembly.</title>
        <authorList>
            <person name="Stuart O.P."/>
            <person name="Cleave R."/>
            <person name="Magrath M.J.L."/>
            <person name="Mikheyev A.S."/>
        </authorList>
    </citation>
    <scope>NUCLEOTIDE SEQUENCE [LARGE SCALE GENOMIC DNA]</scope>
    <source>
        <strain evidence="1">Daus_M_001</strain>
        <tissue evidence="1">Leg muscle</tissue>
    </source>
</reference>